<reference evidence="2 3" key="1">
    <citation type="journal article" date="2007" name="Genome Res.">
        <title>Genome characteristics of facultatively symbiotic Frankia sp. strains reflect host range and host plant biogeography.</title>
        <authorList>
            <person name="Normand P."/>
            <person name="Lapierre P."/>
            <person name="Tisa L.S."/>
            <person name="Gogarten J.P."/>
            <person name="Alloisio N."/>
            <person name="Bagnarol E."/>
            <person name="Bassi C.A."/>
            <person name="Berry A.M."/>
            <person name="Bickhart D.M."/>
            <person name="Choisne N."/>
            <person name="Couloux A."/>
            <person name="Cournoyer B."/>
            <person name="Cruveiller S."/>
            <person name="Daubin V."/>
            <person name="Demange N."/>
            <person name="Francino M.P."/>
            <person name="Goltsman E."/>
            <person name="Huang Y."/>
            <person name="Kopp O.R."/>
            <person name="Labarre L."/>
            <person name="Lapidus A."/>
            <person name="Lavire C."/>
            <person name="Marechal J."/>
            <person name="Martinez M."/>
            <person name="Mastronunzio J.E."/>
            <person name="Mullin B.C."/>
            <person name="Niemann J."/>
            <person name="Pujic P."/>
            <person name="Rawnsley T."/>
            <person name="Rouy Z."/>
            <person name="Schenowitz C."/>
            <person name="Sellstedt A."/>
            <person name="Tavares F."/>
            <person name="Tomkins J.P."/>
            <person name="Vallenet D."/>
            <person name="Valverde C."/>
            <person name="Wall L.G."/>
            <person name="Wang Y."/>
            <person name="Medigue C."/>
            <person name="Benson D.R."/>
        </authorList>
    </citation>
    <scope>NUCLEOTIDE SEQUENCE [LARGE SCALE GENOMIC DNA]</scope>
    <source>
        <strain evidence="3">DSM 45986 / CECT 9034 / ACN14a</strain>
    </source>
</reference>
<feature type="region of interest" description="Disordered" evidence="1">
    <location>
        <begin position="30"/>
        <end position="60"/>
    </location>
</feature>
<evidence type="ECO:0000313" key="3">
    <source>
        <dbReference type="Proteomes" id="UP000000657"/>
    </source>
</evidence>
<evidence type="ECO:0000313" key="2">
    <source>
        <dbReference type="EMBL" id="CAJ60653.1"/>
    </source>
</evidence>
<dbReference type="KEGG" id="fal:FRAAL2004"/>
<accession>Q0RP80</accession>
<dbReference type="AlphaFoldDB" id="Q0RP80"/>
<evidence type="ECO:0000256" key="1">
    <source>
        <dbReference type="SAM" id="MobiDB-lite"/>
    </source>
</evidence>
<organism evidence="2 3">
    <name type="scientific">Frankia alni (strain DSM 45986 / CECT 9034 / ACN14a)</name>
    <dbReference type="NCBI Taxonomy" id="326424"/>
    <lineage>
        <taxon>Bacteria</taxon>
        <taxon>Bacillati</taxon>
        <taxon>Actinomycetota</taxon>
        <taxon>Actinomycetes</taxon>
        <taxon>Frankiales</taxon>
        <taxon>Frankiaceae</taxon>
        <taxon>Frankia</taxon>
    </lineage>
</organism>
<dbReference type="Proteomes" id="UP000000657">
    <property type="component" value="Chromosome"/>
</dbReference>
<keyword evidence="3" id="KW-1185">Reference proteome</keyword>
<dbReference type="EMBL" id="CT573213">
    <property type="protein sequence ID" value="CAJ60653.1"/>
    <property type="molecule type" value="Genomic_DNA"/>
</dbReference>
<protein>
    <submittedName>
        <fullName evidence="2">Uncharacterized protein</fullName>
    </submittedName>
</protein>
<proteinExistence type="predicted"/>
<dbReference type="HOGENOM" id="CLU_2934760_0_0_11"/>
<gene>
    <name evidence="2" type="ordered locus">FRAAL2004</name>
</gene>
<name>Q0RP80_FRAAA</name>
<sequence length="60" mass="6459">MRKDPDMDDDVRAVLEEISELLPPRTTVYRSSAAAPAGDLSLAEPVTEPIRLPASPLPTS</sequence>